<dbReference type="EMBL" id="AWTV01000006">
    <property type="protein sequence ID" value="KIH92635.1"/>
    <property type="molecule type" value="Genomic_DNA"/>
</dbReference>
<name>A0A0C2J0Y8_9PEZI</name>
<comment type="caution">
    <text evidence="1">The sequence shown here is derived from an EMBL/GenBank/DDBJ whole genome shotgun (WGS) entry which is preliminary data.</text>
</comment>
<proteinExistence type="predicted"/>
<dbReference type="Proteomes" id="UP000031575">
    <property type="component" value="Unassembled WGS sequence"/>
</dbReference>
<organism evidence="1 2">
    <name type="scientific">Sporothrix brasiliensis 5110</name>
    <dbReference type="NCBI Taxonomy" id="1398154"/>
    <lineage>
        <taxon>Eukaryota</taxon>
        <taxon>Fungi</taxon>
        <taxon>Dikarya</taxon>
        <taxon>Ascomycota</taxon>
        <taxon>Pezizomycotina</taxon>
        <taxon>Sordariomycetes</taxon>
        <taxon>Sordariomycetidae</taxon>
        <taxon>Ophiostomatales</taxon>
        <taxon>Ophiostomataceae</taxon>
        <taxon>Sporothrix</taxon>
    </lineage>
</organism>
<evidence type="ECO:0000313" key="1">
    <source>
        <dbReference type="EMBL" id="KIH92635.1"/>
    </source>
</evidence>
<protein>
    <recommendedName>
        <fullName evidence="3">DNA mismatch repair protein HSM3 N-terminal domain-containing protein</fullName>
    </recommendedName>
</protein>
<dbReference type="OrthoDB" id="4538483at2759"/>
<dbReference type="GeneID" id="63676119"/>
<dbReference type="AlphaFoldDB" id="A0A0C2J0Y8"/>
<gene>
    <name evidence="1" type="ORF">SPBR_02895</name>
</gene>
<accession>A0A0C2J0Y8</accession>
<evidence type="ECO:0000313" key="2">
    <source>
        <dbReference type="Proteomes" id="UP000031575"/>
    </source>
</evidence>
<evidence type="ECO:0008006" key="3">
    <source>
        <dbReference type="Google" id="ProtNLM"/>
    </source>
</evidence>
<dbReference type="HOGENOM" id="CLU_064433_0_0_1"/>
<dbReference type="RefSeq" id="XP_040620645.1">
    <property type="nucleotide sequence ID" value="XM_040761198.1"/>
</dbReference>
<reference evidence="1 2" key="1">
    <citation type="journal article" date="2014" name="BMC Genomics">
        <title>Comparative genomics of the major fungal agents of human and animal Sporotrichosis: Sporothrix schenckii and Sporothrix brasiliensis.</title>
        <authorList>
            <person name="Teixeira M.M."/>
            <person name="de Almeida L.G."/>
            <person name="Kubitschek-Barreira P."/>
            <person name="Alves F.L."/>
            <person name="Kioshima E.S."/>
            <person name="Abadio A.K."/>
            <person name="Fernandes L."/>
            <person name="Derengowski L.S."/>
            <person name="Ferreira K.S."/>
            <person name="Souza R.C."/>
            <person name="Ruiz J.C."/>
            <person name="de Andrade N.C."/>
            <person name="Paes H.C."/>
            <person name="Nicola A.M."/>
            <person name="Albuquerque P."/>
            <person name="Gerber A.L."/>
            <person name="Martins V.P."/>
            <person name="Peconick L.D."/>
            <person name="Neto A.V."/>
            <person name="Chaucanez C.B."/>
            <person name="Silva P.A."/>
            <person name="Cunha O.L."/>
            <person name="de Oliveira F.F."/>
            <person name="dos Santos T.C."/>
            <person name="Barros A.L."/>
            <person name="Soares M.A."/>
            <person name="de Oliveira L.M."/>
            <person name="Marini M.M."/>
            <person name="Villalobos-Duno H."/>
            <person name="Cunha M.M."/>
            <person name="de Hoog S."/>
            <person name="da Silveira J.F."/>
            <person name="Henrissat B."/>
            <person name="Nino-Vega G.A."/>
            <person name="Cisalpino P.S."/>
            <person name="Mora-Montes H.M."/>
            <person name="Almeida S.R."/>
            <person name="Stajich J.E."/>
            <person name="Lopes-Bezerra L.M."/>
            <person name="Vasconcelos A.T."/>
            <person name="Felipe M.S."/>
        </authorList>
    </citation>
    <scope>NUCLEOTIDE SEQUENCE [LARGE SCALE GENOMIC DNA]</scope>
    <source>
        <strain evidence="1 2">5110</strain>
    </source>
</reference>
<sequence length="412" mass="43423">MDHNAPISGLDDLDRHLDALLALPSNAPPTATPASVRFDPALFDTVELQLTEGNIPALIPRLLPKIVGVLQNPVAVGSEANAGVLSSIAIKLLGPVSFGDALTLASEANLVAALGADAAPATNVLAMTVVHKASGGSNTASQRRAGAAEDITRLSTMNALLSALVVRWLASPAVEVGECGSRVIGDLLDVDCPLPPVRYTAAQNEPGRGINGSLSGIATTTIAPPSPLRTRPGQGQLWNRLLHDPTFYQDVLVAICRGTHPETSGNTHQQSIAQGRVLRLVPRLAALNLAAVATGSESLLQFVALQMVDTSDVLMHLSLVDFYETLVSVLRVAAMARRVSSAATGSEDSGNNVDYTIEVLRTLLRTATAQDPELLQSLQSLPDRTVPEEADELRDWLRQILPASATRVSGWQ</sequence>
<keyword evidence="2" id="KW-1185">Reference proteome</keyword>
<dbReference type="VEuPathDB" id="FungiDB:SPBR_02895"/>